<organism evidence="5 6">
    <name type="scientific">Mesorhizobium humile</name>
    <dbReference type="NCBI Taxonomy" id="3072313"/>
    <lineage>
        <taxon>Bacteria</taxon>
        <taxon>Pseudomonadati</taxon>
        <taxon>Pseudomonadota</taxon>
        <taxon>Alphaproteobacteria</taxon>
        <taxon>Hyphomicrobiales</taxon>
        <taxon>Phyllobacteriaceae</taxon>
        <taxon>Mesorhizobium</taxon>
    </lineage>
</organism>
<evidence type="ECO:0000259" key="4">
    <source>
        <dbReference type="PROSITE" id="PS01124"/>
    </source>
</evidence>
<feature type="domain" description="HTH araC/xylS-type" evidence="4">
    <location>
        <begin position="249"/>
        <end position="346"/>
    </location>
</feature>
<reference evidence="5 6" key="1">
    <citation type="submission" date="2023-08" db="EMBL/GenBank/DDBJ databases">
        <title>Implementing the SeqCode for naming new Mesorhizobium species isolated from Vachellia karroo root nodules.</title>
        <authorList>
            <person name="Van Lill M."/>
        </authorList>
    </citation>
    <scope>NUCLEOTIDE SEQUENCE [LARGE SCALE GENOMIC DNA]</scope>
    <source>
        <strain evidence="5 6">VK2B</strain>
    </source>
</reference>
<dbReference type="PROSITE" id="PS00041">
    <property type="entry name" value="HTH_ARAC_FAMILY_1"/>
    <property type="match status" value="1"/>
</dbReference>
<dbReference type="Pfam" id="PF12833">
    <property type="entry name" value="HTH_18"/>
    <property type="match status" value="1"/>
</dbReference>
<dbReference type="Gene3D" id="3.40.50.880">
    <property type="match status" value="1"/>
</dbReference>
<keyword evidence="2" id="KW-0238">DNA-binding</keyword>
<dbReference type="SUPFAM" id="SSF46689">
    <property type="entry name" value="Homeodomain-like"/>
    <property type="match status" value="2"/>
</dbReference>
<evidence type="ECO:0000313" key="5">
    <source>
        <dbReference type="EMBL" id="MDX8488361.1"/>
    </source>
</evidence>
<dbReference type="PANTHER" id="PTHR43130">
    <property type="entry name" value="ARAC-FAMILY TRANSCRIPTIONAL REGULATOR"/>
    <property type="match status" value="1"/>
</dbReference>
<dbReference type="PRINTS" id="PR00032">
    <property type="entry name" value="HTHARAC"/>
</dbReference>
<dbReference type="InterPro" id="IPR020449">
    <property type="entry name" value="Tscrpt_reg_AraC-type_HTH"/>
</dbReference>
<evidence type="ECO:0000256" key="1">
    <source>
        <dbReference type="ARBA" id="ARBA00023015"/>
    </source>
</evidence>
<name>A0ABU4YNY3_9HYPH</name>
<dbReference type="Pfam" id="PF01965">
    <property type="entry name" value="DJ-1_PfpI"/>
    <property type="match status" value="1"/>
</dbReference>
<dbReference type="Gene3D" id="1.10.10.60">
    <property type="entry name" value="Homeodomain-like"/>
    <property type="match status" value="1"/>
</dbReference>
<evidence type="ECO:0000256" key="2">
    <source>
        <dbReference type="ARBA" id="ARBA00023125"/>
    </source>
</evidence>
<proteinExistence type="predicted"/>
<dbReference type="InterPro" id="IPR018060">
    <property type="entry name" value="HTH_AraC"/>
</dbReference>
<dbReference type="InterPro" id="IPR009057">
    <property type="entry name" value="Homeodomain-like_sf"/>
</dbReference>
<dbReference type="CDD" id="cd03136">
    <property type="entry name" value="GATase1_AraC_ArgR_like"/>
    <property type="match status" value="1"/>
</dbReference>
<keyword evidence="1" id="KW-0805">Transcription regulation</keyword>
<comment type="caution">
    <text evidence="5">The sequence shown here is derived from an EMBL/GenBank/DDBJ whole genome shotgun (WGS) entry which is preliminary data.</text>
</comment>
<dbReference type="RefSeq" id="WP_320298643.1">
    <property type="nucleotide sequence ID" value="NZ_JAVIIU010000018.1"/>
</dbReference>
<keyword evidence="3" id="KW-0804">Transcription</keyword>
<protein>
    <submittedName>
        <fullName evidence="5">GlxA family transcriptional regulator</fullName>
    </submittedName>
</protein>
<dbReference type="InterPro" id="IPR029062">
    <property type="entry name" value="Class_I_gatase-like"/>
</dbReference>
<keyword evidence="6" id="KW-1185">Reference proteome</keyword>
<dbReference type="SMART" id="SM00342">
    <property type="entry name" value="HTH_ARAC"/>
    <property type="match status" value="1"/>
</dbReference>
<evidence type="ECO:0000256" key="3">
    <source>
        <dbReference type="ARBA" id="ARBA00023163"/>
    </source>
</evidence>
<sequence length="346" mass="37864">MNTLFPPIIPPSSGEWHSTGGAFTSRHDLAAYRMVVLLVPGFSQLTLSSFVDPLRVANSVSCRPFFEWIVASSDGRPVVCASGISVCPNKSFAEVASDLQRSDRPSAIVVCAGANVESHPLASLMNIIHLCRGHRIPIAALGTATWLLAKSGILNGTSCTIHWEKLPALCETFDRLHVTDSLFVSDGDIVTCAGELASFDLALELIHHNLGKESAAAVFEHTGASQWRSGCEKQSSIGAKYAGLSKRVAEVVRLMEQHVEDPLSMRDIAKCVGLSPRQIERLFVQYVSCPPMRYYRRVRLEWAKRLIEQTNMPFLEIAVACGFISSSHFSKSFRELFGKAPSACRA</sequence>
<evidence type="ECO:0000313" key="6">
    <source>
        <dbReference type="Proteomes" id="UP001280156"/>
    </source>
</evidence>
<dbReference type="PANTHER" id="PTHR43130:SF3">
    <property type="entry name" value="HTH-TYPE TRANSCRIPTIONAL REGULATOR RV1931C"/>
    <property type="match status" value="1"/>
</dbReference>
<dbReference type="SUPFAM" id="SSF52317">
    <property type="entry name" value="Class I glutamine amidotransferase-like"/>
    <property type="match status" value="1"/>
</dbReference>
<dbReference type="InterPro" id="IPR018062">
    <property type="entry name" value="HTH_AraC-typ_CS"/>
</dbReference>
<dbReference type="InterPro" id="IPR052158">
    <property type="entry name" value="INH-QAR"/>
</dbReference>
<dbReference type="PROSITE" id="PS01124">
    <property type="entry name" value="HTH_ARAC_FAMILY_2"/>
    <property type="match status" value="1"/>
</dbReference>
<dbReference type="EMBL" id="JAVIIV010000019">
    <property type="protein sequence ID" value="MDX8488361.1"/>
    <property type="molecule type" value="Genomic_DNA"/>
</dbReference>
<dbReference type="InterPro" id="IPR002818">
    <property type="entry name" value="DJ-1/PfpI"/>
</dbReference>
<gene>
    <name evidence="5" type="ORF">RFM52_24605</name>
</gene>
<dbReference type="Proteomes" id="UP001280156">
    <property type="component" value="Unassembled WGS sequence"/>
</dbReference>
<accession>A0ABU4YNY3</accession>